<name>A0ABZ0SGD0_9GAMM</name>
<dbReference type="NCBIfam" id="TIGR02135">
    <property type="entry name" value="phoU_full"/>
    <property type="match status" value="1"/>
</dbReference>
<accession>A0ABZ0SGD0</accession>
<dbReference type="Gene3D" id="1.20.58.220">
    <property type="entry name" value="Phosphate transport system protein phou homolog 2, domain 2"/>
    <property type="match status" value="1"/>
</dbReference>
<comment type="function">
    <text evidence="3">Plays a role in the regulation of phosphate uptake.</text>
</comment>
<dbReference type="PIRSF" id="PIRSF003107">
    <property type="entry name" value="PhoU"/>
    <property type="match status" value="1"/>
</dbReference>
<dbReference type="EMBL" id="CP121472">
    <property type="protein sequence ID" value="WPL19728.1"/>
    <property type="molecule type" value="Genomic_DNA"/>
</dbReference>
<dbReference type="Pfam" id="PF01895">
    <property type="entry name" value="PhoU"/>
    <property type="match status" value="2"/>
</dbReference>
<evidence type="ECO:0000313" key="5">
    <source>
        <dbReference type="EMBL" id="WPL19728.1"/>
    </source>
</evidence>
<evidence type="ECO:0000256" key="2">
    <source>
        <dbReference type="ARBA" id="ARBA00022592"/>
    </source>
</evidence>
<evidence type="ECO:0000256" key="3">
    <source>
        <dbReference type="PIRNR" id="PIRNR003107"/>
    </source>
</evidence>
<dbReference type="PANTHER" id="PTHR42930">
    <property type="entry name" value="PHOSPHATE-SPECIFIC TRANSPORT SYSTEM ACCESSORY PROTEIN PHOU"/>
    <property type="match status" value="1"/>
</dbReference>
<protein>
    <recommendedName>
        <fullName evidence="3">Phosphate-specific transport system accessory protein PhoU</fullName>
    </recommendedName>
</protein>
<dbReference type="SUPFAM" id="SSF109755">
    <property type="entry name" value="PhoU-like"/>
    <property type="match status" value="1"/>
</dbReference>
<sequence>MNRGQHIMRAYDQELARLRDLVLDMKTRVLKQTRAALTSLLQPDLNAAHVVLDREPGIDTLTLEADEEIFIVIAKRQPTAVDLRLVMAISKVINDLERGGDHAASMARSAIRLHESGHQPPSAPLSQSLEQLFAAGCKMLEQGVTALTQADLKPAIDVFERETAFYQQARSTREEILDSPYAQQPRALAELLTIPHSLKRLGNHGANIAEQAVYVIRGDDVRYRNRELLIDALRHATGT</sequence>
<evidence type="ECO:0000313" key="6">
    <source>
        <dbReference type="Proteomes" id="UP001432180"/>
    </source>
</evidence>
<proteinExistence type="inferred from homology"/>
<dbReference type="InterPro" id="IPR026022">
    <property type="entry name" value="PhoU_dom"/>
</dbReference>
<organism evidence="5 6">
    <name type="scientific">Thiorhodovibrio winogradskyi</name>
    <dbReference type="NCBI Taxonomy" id="77007"/>
    <lineage>
        <taxon>Bacteria</taxon>
        <taxon>Pseudomonadati</taxon>
        <taxon>Pseudomonadota</taxon>
        <taxon>Gammaproteobacteria</taxon>
        <taxon>Chromatiales</taxon>
        <taxon>Chromatiaceae</taxon>
        <taxon>Thiorhodovibrio</taxon>
    </lineage>
</organism>
<keyword evidence="3" id="KW-0813">Transport</keyword>
<comment type="similarity">
    <text evidence="1 3">Belongs to the PhoU family.</text>
</comment>
<comment type="subunit">
    <text evidence="3">Homodimer.</text>
</comment>
<feature type="domain" description="PhoU" evidence="4">
    <location>
        <begin position="23"/>
        <end position="109"/>
    </location>
</feature>
<evidence type="ECO:0000256" key="1">
    <source>
        <dbReference type="ARBA" id="ARBA00008107"/>
    </source>
</evidence>
<keyword evidence="2 3" id="KW-0592">Phosphate transport</keyword>
<dbReference type="InterPro" id="IPR038078">
    <property type="entry name" value="PhoU-like_sf"/>
</dbReference>
<reference evidence="5 6" key="1">
    <citation type="journal article" date="2023" name="Microorganisms">
        <title>Thiorhodovibrio frisius and Trv. litoralis spp. nov., Two Novel Members from a Clade of Fastidious Purple Sulfur Bacteria That Exhibit Unique Red-Shifted Light-Harvesting Capabilities.</title>
        <authorList>
            <person name="Methner A."/>
            <person name="Kuzyk S.B."/>
            <person name="Petersen J."/>
            <person name="Bauer S."/>
            <person name="Brinkmann H."/>
            <person name="Sichau K."/>
            <person name="Wanner G."/>
            <person name="Wolf J."/>
            <person name="Neumann-Schaal M."/>
            <person name="Henke P."/>
            <person name="Tank M."/>
            <person name="Sproer C."/>
            <person name="Bunk B."/>
            <person name="Overmann J."/>
        </authorList>
    </citation>
    <scope>NUCLEOTIDE SEQUENCE [LARGE SCALE GENOMIC DNA]</scope>
    <source>
        <strain evidence="5 6">DSM 6702</strain>
    </source>
</reference>
<comment type="subcellular location">
    <subcellularLocation>
        <location evidence="3">Cytoplasm</location>
    </subcellularLocation>
</comment>
<keyword evidence="6" id="KW-1185">Reference proteome</keyword>
<dbReference type="PANTHER" id="PTHR42930:SF3">
    <property type="entry name" value="PHOSPHATE-SPECIFIC TRANSPORT SYSTEM ACCESSORY PROTEIN PHOU"/>
    <property type="match status" value="1"/>
</dbReference>
<dbReference type="Proteomes" id="UP001432180">
    <property type="component" value="Chromosome"/>
</dbReference>
<keyword evidence="3" id="KW-0963">Cytoplasm</keyword>
<gene>
    <name evidence="5" type="primary">phoU_3</name>
    <name evidence="5" type="ORF">Thiowin_04872</name>
</gene>
<dbReference type="InterPro" id="IPR028366">
    <property type="entry name" value="PhoU"/>
</dbReference>
<feature type="domain" description="PhoU" evidence="4">
    <location>
        <begin position="132"/>
        <end position="211"/>
    </location>
</feature>
<evidence type="ECO:0000259" key="4">
    <source>
        <dbReference type="Pfam" id="PF01895"/>
    </source>
</evidence>
<dbReference type="RefSeq" id="WP_328985480.1">
    <property type="nucleotide sequence ID" value="NZ_CP121472.1"/>
</dbReference>